<comment type="caution">
    <text evidence="2">The sequence shown here is derived from an EMBL/GenBank/DDBJ whole genome shotgun (WGS) entry which is preliminary data.</text>
</comment>
<name>A0ABS9SIX6_9BACT</name>
<reference evidence="2 3" key="1">
    <citation type="submission" date="2022-02" db="EMBL/GenBank/DDBJ databases">
        <authorList>
            <person name="Min J."/>
        </authorList>
    </citation>
    <scope>NUCLEOTIDE SEQUENCE [LARGE SCALE GENOMIC DNA]</scope>
    <source>
        <strain evidence="2 3">GR10-1</strain>
    </source>
</reference>
<proteinExistence type="predicted"/>
<protein>
    <recommendedName>
        <fullName evidence="4">Tripeptide aminopeptidase</fullName>
    </recommendedName>
</protein>
<dbReference type="Proteomes" id="UP001202248">
    <property type="component" value="Unassembled WGS sequence"/>
</dbReference>
<dbReference type="SUPFAM" id="SSF53187">
    <property type="entry name" value="Zn-dependent exopeptidases"/>
    <property type="match status" value="1"/>
</dbReference>
<dbReference type="EMBL" id="JAKWBL010000001">
    <property type="protein sequence ID" value="MCH5598321.1"/>
    <property type="molecule type" value="Genomic_DNA"/>
</dbReference>
<dbReference type="PANTHER" id="PTHR42994">
    <property type="entry name" value="PEPTIDASE T"/>
    <property type="match status" value="1"/>
</dbReference>
<accession>A0ABS9SIX6</accession>
<comment type="cofactor">
    <cofactor evidence="1">
        <name>Zn(2+)</name>
        <dbReference type="ChEBI" id="CHEBI:29105"/>
    </cofactor>
</comment>
<keyword evidence="3" id="KW-1185">Reference proteome</keyword>
<evidence type="ECO:0000313" key="2">
    <source>
        <dbReference type="EMBL" id="MCH5598321.1"/>
    </source>
</evidence>
<dbReference type="PANTHER" id="PTHR42994:SF1">
    <property type="entry name" value="PEPTIDASE T"/>
    <property type="match status" value="1"/>
</dbReference>
<evidence type="ECO:0000313" key="3">
    <source>
        <dbReference type="Proteomes" id="UP001202248"/>
    </source>
</evidence>
<dbReference type="RefSeq" id="WP_240828399.1">
    <property type="nucleotide sequence ID" value="NZ_JAKWBL010000001.1"/>
</dbReference>
<evidence type="ECO:0000256" key="1">
    <source>
        <dbReference type="ARBA" id="ARBA00001947"/>
    </source>
</evidence>
<gene>
    <name evidence="2" type="ORF">MKP09_10555</name>
</gene>
<sequence>MKEVLKEHPQIGEYVKEAMNRADVIFKQDSARGGTDGSRLSFMGLPCPDIFTGEMAFHGKHEYVSVQDMQKSVEVLINLVQVWEEKS</sequence>
<dbReference type="Gene3D" id="3.40.630.10">
    <property type="entry name" value="Zn peptidases"/>
    <property type="match status" value="1"/>
</dbReference>
<organism evidence="2 3">
    <name type="scientific">Niabella ginsengisoli</name>
    <dbReference type="NCBI Taxonomy" id="522298"/>
    <lineage>
        <taxon>Bacteria</taxon>
        <taxon>Pseudomonadati</taxon>
        <taxon>Bacteroidota</taxon>
        <taxon>Chitinophagia</taxon>
        <taxon>Chitinophagales</taxon>
        <taxon>Chitinophagaceae</taxon>
        <taxon>Niabella</taxon>
    </lineage>
</organism>
<evidence type="ECO:0008006" key="4">
    <source>
        <dbReference type="Google" id="ProtNLM"/>
    </source>
</evidence>